<dbReference type="Proteomes" id="UP001159363">
    <property type="component" value="Chromosome 4"/>
</dbReference>
<protein>
    <submittedName>
        <fullName evidence="1">Uncharacterized protein</fullName>
    </submittedName>
</protein>
<name>A0ABQ9HDH5_9NEOP</name>
<evidence type="ECO:0000313" key="2">
    <source>
        <dbReference type="Proteomes" id="UP001159363"/>
    </source>
</evidence>
<keyword evidence="2" id="KW-1185">Reference proteome</keyword>
<reference evidence="1 2" key="1">
    <citation type="submission" date="2023-02" db="EMBL/GenBank/DDBJ databases">
        <title>LHISI_Scaffold_Assembly.</title>
        <authorList>
            <person name="Stuart O.P."/>
            <person name="Cleave R."/>
            <person name="Magrath M.J.L."/>
            <person name="Mikheyev A.S."/>
        </authorList>
    </citation>
    <scope>NUCLEOTIDE SEQUENCE [LARGE SCALE GENOMIC DNA]</scope>
    <source>
        <strain evidence="1">Daus_M_001</strain>
        <tissue evidence="1">Leg muscle</tissue>
    </source>
</reference>
<dbReference type="EMBL" id="JARBHB010000005">
    <property type="protein sequence ID" value="KAJ8882320.1"/>
    <property type="molecule type" value="Genomic_DNA"/>
</dbReference>
<organism evidence="1 2">
    <name type="scientific">Dryococelus australis</name>
    <dbReference type="NCBI Taxonomy" id="614101"/>
    <lineage>
        <taxon>Eukaryota</taxon>
        <taxon>Metazoa</taxon>
        <taxon>Ecdysozoa</taxon>
        <taxon>Arthropoda</taxon>
        <taxon>Hexapoda</taxon>
        <taxon>Insecta</taxon>
        <taxon>Pterygota</taxon>
        <taxon>Neoptera</taxon>
        <taxon>Polyneoptera</taxon>
        <taxon>Phasmatodea</taxon>
        <taxon>Verophasmatodea</taxon>
        <taxon>Anareolatae</taxon>
        <taxon>Phasmatidae</taxon>
        <taxon>Eurycanthinae</taxon>
        <taxon>Dryococelus</taxon>
    </lineage>
</organism>
<comment type="caution">
    <text evidence="1">The sequence shown here is derived from an EMBL/GenBank/DDBJ whole genome shotgun (WGS) entry which is preliminary data.</text>
</comment>
<sequence>MFTGRFFYARAHRVILLYKEQHKEVSQNHMKRDATDTRRLLDYKIQVQPFWKVKELGNIVNGVTASDNVNVDEAKKVGQSVLLYMTRNFSDMFSKPIHTKNGSFSTKHKQLFQRLTVVF</sequence>
<evidence type="ECO:0000313" key="1">
    <source>
        <dbReference type="EMBL" id="KAJ8882320.1"/>
    </source>
</evidence>
<gene>
    <name evidence="1" type="ORF">PR048_014122</name>
</gene>
<accession>A0ABQ9HDH5</accession>
<proteinExistence type="predicted"/>